<feature type="transmembrane region" description="Helical" evidence="1">
    <location>
        <begin position="49"/>
        <end position="67"/>
    </location>
</feature>
<reference evidence="2 3" key="1">
    <citation type="journal article" date="2022" name="G3 (Bethesda)">
        <title>Whole-genome sequence and methylome profiling of the almond [Prunus dulcis (Mill.) D.A. Webb] cultivar 'Nonpareil'.</title>
        <authorList>
            <person name="D'Amico-Willman K.M."/>
            <person name="Ouma W.Z."/>
            <person name="Meulia T."/>
            <person name="Sideli G.M."/>
            <person name="Gradziel T.M."/>
            <person name="Fresnedo-Ramirez J."/>
        </authorList>
    </citation>
    <scope>NUCLEOTIDE SEQUENCE [LARGE SCALE GENOMIC DNA]</scope>
    <source>
        <strain evidence="2">Clone GOH B32 T37-40</strain>
    </source>
</reference>
<evidence type="ECO:0000256" key="1">
    <source>
        <dbReference type="SAM" id="Phobius"/>
    </source>
</evidence>
<keyword evidence="1" id="KW-0472">Membrane</keyword>
<proteinExistence type="predicted"/>
<keyword evidence="1" id="KW-1133">Transmembrane helix</keyword>
<feature type="transmembrane region" description="Helical" evidence="1">
    <location>
        <begin position="9"/>
        <end position="29"/>
    </location>
</feature>
<evidence type="ECO:0000313" key="3">
    <source>
        <dbReference type="Proteomes" id="UP001054821"/>
    </source>
</evidence>
<protein>
    <submittedName>
        <fullName evidence="2">Uncharacterized protein</fullName>
    </submittedName>
</protein>
<dbReference type="AlphaFoldDB" id="A0AAD4Z8D7"/>
<sequence>MSTGITDTLVALYTSGYVAFLLFPLTLMTKPPSTSGQPTTGGSINRAGFGFRFTILAMADSNLTILTQRHFGPKAKLERIKDTGHYGWARYGITLDEGYPDVNPE</sequence>
<dbReference type="Proteomes" id="UP001054821">
    <property type="component" value="Chromosome 3"/>
</dbReference>
<organism evidence="2 3">
    <name type="scientific">Prunus dulcis</name>
    <name type="common">Almond</name>
    <name type="synonym">Amygdalus dulcis</name>
    <dbReference type="NCBI Taxonomy" id="3755"/>
    <lineage>
        <taxon>Eukaryota</taxon>
        <taxon>Viridiplantae</taxon>
        <taxon>Streptophyta</taxon>
        <taxon>Embryophyta</taxon>
        <taxon>Tracheophyta</taxon>
        <taxon>Spermatophyta</taxon>
        <taxon>Magnoliopsida</taxon>
        <taxon>eudicotyledons</taxon>
        <taxon>Gunneridae</taxon>
        <taxon>Pentapetalae</taxon>
        <taxon>rosids</taxon>
        <taxon>fabids</taxon>
        <taxon>Rosales</taxon>
        <taxon>Rosaceae</taxon>
        <taxon>Amygdaloideae</taxon>
        <taxon>Amygdaleae</taxon>
        <taxon>Prunus</taxon>
    </lineage>
</organism>
<evidence type="ECO:0000313" key="2">
    <source>
        <dbReference type="EMBL" id="KAI5336730.1"/>
    </source>
</evidence>
<dbReference type="EMBL" id="JAJFAZ020000003">
    <property type="protein sequence ID" value="KAI5336730.1"/>
    <property type="molecule type" value="Genomic_DNA"/>
</dbReference>
<comment type="caution">
    <text evidence="2">The sequence shown here is derived from an EMBL/GenBank/DDBJ whole genome shotgun (WGS) entry which is preliminary data.</text>
</comment>
<gene>
    <name evidence="2" type="ORF">L3X38_015998</name>
</gene>
<keyword evidence="3" id="KW-1185">Reference proteome</keyword>
<accession>A0AAD4Z8D7</accession>
<name>A0AAD4Z8D7_PRUDU</name>
<keyword evidence="1" id="KW-0812">Transmembrane</keyword>